<evidence type="ECO:0000313" key="1">
    <source>
        <dbReference type="EMBL" id="WEU69752.1"/>
    </source>
</evidence>
<dbReference type="Proteomes" id="UP001241835">
    <property type="component" value="Segment"/>
</dbReference>
<protein>
    <submittedName>
        <fullName evidence="1">Major capsid protein</fullName>
    </submittedName>
</protein>
<name>A0AAF0D5B3_9CAUD</name>
<reference evidence="1 2" key="1">
    <citation type="submission" date="2023-01" db="EMBL/GenBank/DDBJ databases">
        <title>New crAssphage isolates infecting Bacteroides cellulosilyticus.</title>
        <authorList>
            <person name="Papudeshi B."/>
            <person name="Vega A.A."/>
            <person name="Souza C."/>
            <person name="Giles S.K."/>
            <person name="Mallawaarachchi V."/>
            <person name="Roach M.J."/>
            <person name="An M."/>
            <person name="Jacobson N."/>
            <person name="McNair K."/>
            <person name="Mora M.F."/>
            <person name="Pastrana K."/>
            <person name="Leigh C."/>
            <person name="Cram C."/>
            <person name="Plewa W.S."/>
            <person name="Grigson S.R."/>
            <person name="Bouras G.S."/>
            <person name="Decewicz P."/>
            <person name="Luque A."/>
            <person name="Droit L."/>
            <person name="Handley S."/>
            <person name="Segall A.M."/>
            <person name="Dinsdale E.A."/>
            <person name="Edwards R.A."/>
        </authorList>
    </citation>
    <scope>NUCLEOTIDE SEQUENCE [LARGE SCALE GENOMIC DNA]</scope>
    <source>
        <strain evidence="1">Bc01</strain>
    </source>
</reference>
<dbReference type="Pfam" id="PF23898">
    <property type="entry name" value="Crass_capsid"/>
    <property type="match status" value="1"/>
</dbReference>
<dbReference type="EMBL" id="OQ198717">
    <property type="protein sequence ID" value="WEU69752.1"/>
    <property type="molecule type" value="Genomic_DNA"/>
</dbReference>
<sequence length="504" mass="57069">MAGKLGKFQMLGFQHWKGLTSDNHLGAIFQQAPQKATNLMVQLLAFYRGKSLDTFLNSFPTREFEDDNEYYWDVIGSSRRNIPLVEARDENGVVVAANAANVGVGTSPFYLVFPEDWFADGEVIVGNLNQVYPFRILGDARMEGTNAVYKVELMGGNTQGVPAERLQQGERFSIEFAPVEKELSRKVGDVRFTSPVSMRNEWTTIRIQHKVAGNKLNKKLAMGIPMVRNLESGKQVKDTANMWMHYVDWEVELQFDEYKNNAMAWGTSNRNLNGEYMNFGKSGNAIKTGAGIFEQTEVANTMYYNTFSLKLLEDALYELSASKLAMDDRLFVIKTGERGAIQFHKEVLKTVSGWTTFVLDNNSTRVVEKVQSRLHSNALSAGFQFVEYKAPNGVRVRLDVDPFYDDPVRNKIFHPMGGVAFSYRYDIWYIGTMDQPNIFKCKIKGDNEYRGYQWGIRNPFTGQKGNPYMSFDEDSAVIHRMATLGVCVLDPTRTMSLIPAILQG</sequence>
<accession>A0AAF0D5B3</accession>
<keyword evidence="2" id="KW-1185">Reference proteome</keyword>
<dbReference type="InterPro" id="IPR056401">
    <property type="entry name" value="Crass_capsid"/>
</dbReference>
<evidence type="ECO:0000313" key="2">
    <source>
        <dbReference type="Proteomes" id="UP001241835"/>
    </source>
</evidence>
<proteinExistence type="predicted"/>
<organism evidence="1 2">
    <name type="scientific">Kehishuvirus sp. 'tikkala'</name>
    <dbReference type="NCBI Taxonomy" id="3028513"/>
    <lineage>
        <taxon>Viruses</taxon>
        <taxon>Duplodnaviria</taxon>
        <taxon>Heunggongvirae</taxon>
        <taxon>Uroviricota</taxon>
        <taxon>Caudoviricetes</taxon>
        <taxon>Crassvirales</taxon>
        <taxon>Steigviridae</taxon>
        <taxon>Asinivirinae</taxon>
        <taxon>Kehishuvirus</taxon>
    </lineage>
</organism>